<protein>
    <recommendedName>
        <fullName evidence="1">Heterokaryon incompatibility domain-containing protein</fullName>
    </recommendedName>
</protein>
<dbReference type="PANTHER" id="PTHR33112:SF10">
    <property type="entry name" value="TOL"/>
    <property type="match status" value="1"/>
</dbReference>
<proteinExistence type="predicted"/>
<evidence type="ECO:0000259" key="1">
    <source>
        <dbReference type="Pfam" id="PF06985"/>
    </source>
</evidence>
<comment type="caution">
    <text evidence="2">The sequence shown here is derived from an EMBL/GenBank/DDBJ whole genome shotgun (WGS) entry which is preliminary data.</text>
</comment>
<keyword evidence="3" id="KW-1185">Reference proteome</keyword>
<name>A0A3D8QY99_9HELO</name>
<organism evidence="2 3">
    <name type="scientific">Coleophoma crateriformis</name>
    <dbReference type="NCBI Taxonomy" id="565419"/>
    <lineage>
        <taxon>Eukaryota</taxon>
        <taxon>Fungi</taxon>
        <taxon>Dikarya</taxon>
        <taxon>Ascomycota</taxon>
        <taxon>Pezizomycotina</taxon>
        <taxon>Leotiomycetes</taxon>
        <taxon>Helotiales</taxon>
        <taxon>Dermateaceae</taxon>
        <taxon>Coleophoma</taxon>
    </lineage>
</organism>
<reference evidence="2 3" key="1">
    <citation type="journal article" date="2018" name="IMA Fungus">
        <title>IMA Genome-F 9: Draft genome sequence of Annulohypoxylon stygium, Aspergillus mulundensis, Berkeleyomyces basicola (syn. Thielaviopsis basicola), Ceratocystis smalleyi, two Cercospora beticola strains, Coleophoma cylindrospora, Fusarium fracticaudum, Phialophora cf. hyalina, and Morchella septimelata.</title>
        <authorList>
            <person name="Wingfield B.D."/>
            <person name="Bills G.F."/>
            <person name="Dong Y."/>
            <person name="Huang W."/>
            <person name="Nel W.J."/>
            <person name="Swalarsk-Parry B.S."/>
            <person name="Vaghefi N."/>
            <person name="Wilken P.M."/>
            <person name="An Z."/>
            <person name="de Beer Z.W."/>
            <person name="De Vos L."/>
            <person name="Chen L."/>
            <person name="Duong T.A."/>
            <person name="Gao Y."/>
            <person name="Hammerbacher A."/>
            <person name="Kikkert J.R."/>
            <person name="Li Y."/>
            <person name="Li H."/>
            <person name="Li K."/>
            <person name="Li Q."/>
            <person name="Liu X."/>
            <person name="Ma X."/>
            <person name="Naidoo K."/>
            <person name="Pethybridge S.J."/>
            <person name="Sun J."/>
            <person name="Steenkamp E.T."/>
            <person name="van der Nest M.A."/>
            <person name="van Wyk S."/>
            <person name="Wingfield M.J."/>
            <person name="Xiong C."/>
            <person name="Yue Q."/>
            <person name="Zhang X."/>
        </authorList>
    </citation>
    <scope>NUCLEOTIDE SEQUENCE [LARGE SCALE GENOMIC DNA]</scope>
    <source>
        <strain evidence="2 3">BP5796</strain>
    </source>
</reference>
<sequence>MPTRVIDLKDSRTGRLSLLTDKDKICQRAHYVALSHCWGNLSKAELDKWNTTTLNKDKRSKEFLITELPQTFQDAITVTQELGQQYLWIDSLCILQDDPNDWFTESKKMEAVFQNAYCVIAATSAEDSTKGFLNQPKEKELKYVMVPESSKGKVCICTSVDNDFGSDVMKGVLNTRAWVLQERALSRRTIHFTKRQMYWECGGGVRCETRVHMKNPKLSFQSDPEFPRSIKHRSLSAKIELLQSLFTSYSNFGITKATDRPVAILALAKALAKTLETKVCYGIFECFLHRCLLWQRAQNSLTRISYDSEAPPSWSWMAYHGPIQYLPITSEEVEWDDSVRLVADKPSDTTASQEDHVYVLEARVRRLRAKPEGAERAILDIENNKEVGHLWFDTEPEVQCAILGRDWWFEAKDENQIYYVLFVTEYTEYATQSLGRKFRRVGIGSIEKHFILFDNQDNLAQIV</sequence>
<gene>
    <name evidence="2" type="ORF">BP5796_09531</name>
</gene>
<dbReference type="AlphaFoldDB" id="A0A3D8QY99"/>
<evidence type="ECO:0000313" key="2">
    <source>
        <dbReference type="EMBL" id="RDW66782.1"/>
    </source>
</evidence>
<accession>A0A3D8QY99</accession>
<dbReference type="InterPro" id="IPR010730">
    <property type="entry name" value="HET"/>
</dbReference>
<dbReference type="Proteomes" id="UP000256328">
    <property type="component" value="Unassembled WGS sequence"/>
</dbReference>
<feature type="domain" description="Heterokaryon incompatibility" evidence="1">
    <location>
        <begin position="31"/>
        <end position="182"/>
    </location>
</feature>
<dbReference type="Pfam" id="PF06985">
    <property type="entry name" value="HET"/>
    <property type="match status" value="1"/>
</dbReference>
<dbReference type="PANTHER" id="PTHR33112">
    <property type="entry name" value="DOMAIN PROTEIN, PUTATIVE-RELATED"/>
    <property type="match status" value="1"/>
</dbReference>
<dbReference type="EMBL" id="PDLN01000014">
    <property type="protein sequence ID" value="RDW66782.1"/>
    <property type="molecule type" value="Genomic_DNA"/>
</dbReference>
<evidence type="ECO:0000313" key="3">
    <source>
        <dbReference type="Proteomes" id="UP000256328"/>
    </source>
</evidence>
<dbReference type="OrthoDB" id="4062651at2759"/>